<keyword evidence="1" id="KW-0813">Transport</keyword>
<dbReference type="SMART" id="SM00100">
    <property type="entry name" value="cNMP"/>
    <property type="match status" value="1"/>
</dbReference>
<dbReference type="PROSITE" id="PS50042">
    <property type="entry name" value="CNMP_BINDING_3"/>
    <property type="match status" value="1"/>
</dbReference>
<dbReference type="AlphaFoldDB" id="A0A229UGP8"/>
<feature type="domain" description="Cyclic nucleotide-binding" evidence="5">
    <location>
        <begin position="229"/>
        <end position="334"/>
    </location>
</feature>
<dbReference type="GO" id="GO:0022857">
    <property type="term" value="F:transmembrane transporter activity"/>
    <property type="evidence" value="ECO:0007669"/>
    <property type="project" value="TreeGrafter"/>
</dbReference>
<comment type="caution">
    <text evidence="7">The sequence shown here is derived from an EMBL/GenBank/DDBJ whole genome shotgun (WGS) entry which is preliminary data.</text>
</comment>
<sequence length="360" mass="39388">MAMIQLNQIVKTFYHSGGAFTALKGIDLTIDEGQFVAIIGKSGSGKSTLLNMITGIDHPTSGEVIAAGQPIHSLRKNQFVQWRGRTIGIVFQFFQLIPTLTLLENVMLPMDFCRMFTSRERVKRAKALLEEVDMLEQANKYPSAVSGGQQQRVAIARALANDPPIIVADEPTGSLDSQTADSVFSLFQKLSAQGKTIVMVTHDQTLASKVHRSIIVADGQIVNQYMVEAFSGLDLDQYSLLQSQLQTIHYPAGSVIIHEGDEADCAYVILSGEVEISVKQPNGQKVIVSILGKGQYFGEIALVQGGRRTATVRCSIHSDVVVAVLQRDTFVGLVKNSEMTKQEIDLMIRQRLGQLSGIRV</sequence>
<dbReference type="PROSITE" id="PS00211">
    <property type="entry name" value="ABC_TRANSPORTER_1"/>
    <property type="match status" value="1"/>
</dbReference>
<dbReference type="InterPro" id="IPR003439">
    <property type="entry name" value="ABC_transporter-like_ATP-bd"/>
</dbReference>
<evidence type="ECO:0000256" key="4">
    <source>
        <dbReference type="ARBA" id="ARBA00023159"/>
    </source>
</evidence>
<dbReference type="InterPro" id="IPR018488">
    <property type="entry name" value="cNMP-bd_CS"/>
</dbReference>
<proteinExistence type="predicted"/>
<dbReference type="Gene3D" id="3.40.50.300">
    <property type="entry name" value="P-loop containing nucleotide triphosphate hydrolases"/>
    <property type="match status" value="1"/>
</dbReference>
<dbReference type="InterPro" id="IPR003593">
    <property type="entry name" value="AAA+_ATPase"/>
</dbReference>
<dbReference type="PRINTS" id="PR00103">
    <property type="entry name" value="CAMPKINASE"/>
</dbReference>
<dbReference type="GO" id="GO:0016887">
    <property type="term" value="F:ATP hydrolysis activity"/>
    <property type="evidence" value="ECO:0007669"/>
    <property type="project" value="InterPro"/>
</dbReference>
<keyword evidence="2" id="KW-0547">Nucleotide-binding</keyword>
<dbReference type="SUPFAM" id="SSF52540">
    <property type="entry name" value="P-loop containing nucleoside triphosphate hydrolases"/>
    <property type="match status" value="1"/>
</dbReference>
<dbReference type="Pfam" id="PF00027">
    <property type="entry name" value="cNMP_binding"/>
    <property type="match status" value="1"/>
</dbReference>
<dbReference type="InterPro" id="IPR014710">
    <property type="entry name" value="RmlC-like_jellyroll"/>
</dbReference>
<dbReference type="GO" id="GO:0005886">
    <property type="term" value="C:plasma membrane"/>
    <property type="evidence" value="ECO:0007669"/>
    <property type="project" value="TreeGrafter"/>
</dbReference>
<dbReference type="GO" id="GO:0098796">
    <property type="term" value="C:membrane protein complex"/>
    <property type="evidence" value="ECO:0007669"/>
    <property type="project" value="UniProtKB-ARBA"/>
</dbReference>
<dbReference type="Pfam" id="PF00005">
    <property type="entry name" value="ABC_tran"/>
    <property type="match status" value="1"/>
</dbReference>
<dbReference type="SMART" id="SM00382">
    <property type="entry name" value="AAA"/>
    <property type="match status" value="1"/>
</dbReference>
<protein>
    <submittedName>
        <fullName evidence="7">Cyclic nucleotide-binding protein</fullName>
    </submittedName>
</protein>
<evidence type="ECO:0000256" key="1">
    <source>
        <dbReference type="ARBA" id="ARBA00022448"/>
    </source>
</evidence>
<evidence type="ECO:0000256" key="2">
    <source>
        <dbReference type="ARBA" id="ARBA00022741"/>
    </source>
</evidence>
<dbReference type="InterPro" id="IPR015854">
    <property type="entry name" value="ABC_transpr_LolD-like"/>
</dbReference>
<keyword evidence="8" id="KW-1185">Reference proteome</keyword>
<dbReference type="PANTHER" id="PTHR24220:SF86">
    <property type="entry name" value="ABC TRANSPORTER ABCH.1"/>
    <property type="match status" value="1"/>
</dbReference>
<keyword evidence="4" id="KW-0010">Activator</keyword>
<dbReference type="OrthoDB" id="9791546at2"/>
<evidence type="ECO:0000313" key="7">
    <source>
        <dbReference type="EMBL" id="OXM82562.1"/>
    </source>
</evidence>
<evidence type="ECO:0000259" key="5">
    <source>
        <dbReference type="PROSITE" id="PS50042"/>
    </source>
</evidence>
<organism evidence="7 8">
    <name type="scientific">Paenibacillus rigui</name>
    <dbReference type="NCBI Taxonomy" id="554312"/>
    <lineage>
        <taxon>Bacteria</taxon>
        <taxon>Bacillati</taxon>
        <taxon>Bacillota</taxon>
        <taxon>Bacilli</taxon>
        <taxon>Bacillales</taxon>
        <taxon>Paenibacillaceae</taxon>
        <taxon>Paenibacillus</taxon>
    </lineage>
</organism>
<dbReference type="Proteomes" id="UP000215509">
    <property type="component" value="Unassembled WGS sequence"/>
</dbReference>
<dbReference type="Gene3D" id="2.60.120.10">
    <property type="entry name" value="Jelly Rolls"/>
    <property type="match status" value="1"/>
</dbReference>
<dbReference type="FunFam" id="3.40.50.300:FF:000032">
    <property type="entry name" value="Export ABC transporter ATP-binding protein"/>
    <property type="match status" value="1"/>
</dbReference>
<dbReference type="CDD" id="cd00038">
    <property type="entry name" value="CAP_ED"/>
    <property type="match status" value="1"/>
</dbReference>
<dbReference type="PROSITE" id="PS00889">
    <property type="entry name" value="CNMP_BINDING_2"/>
    <property type="match status" value="1"/>
</dbReference>
<keyword evidence="3" id="KW-0067">ATP-binding</keyword>
<evidence type="ECO:0000313" key="8">
    <source>
        <dbReference type="Proteomes" id="UP000215509"/>
    </source>
</evidence>
<dbReference type="InterPro" id="IPR017911">
    <property type="entry name" value="MacB-like_ATP-bd"/>
</dbReference>
<dbReference type="PANTHER" id="PTHR24220">
    <property type="entry name" value="IMPORT ATP-BINDING PROTEIN"/>
    <property type="match status" value="1"/>
</dbReference>
<dbReference type="InterPro" id="IPR000595">
    <property type="entry name" value="cNMP-bd_dom"/>
</dbReference>
<dbReference type="InterPro" id="IPR027417">
    <property type="entry name" value="P-loop_NTPase"/>
</dbReference>
<feature type="domain" description="ABC transporter" evidence="6">
    <location>
        <begin position="4"/>
        <end position="243"/>
    </location>
</feature>
<name>A0A229UGP8_9BACL</name>
<evidence type="ECO:0000256" key="3">
    <source>
        <dbReference type="ARBA" id="ARBA00022840"/>
    </source>
</evidence>
<dbReference type="EMBL" id="NMQW01000062">
    <property type="protein sequence ID" value="OXM82562.1"/>
    <property type="molecule type" value="Genomic_DNA"/>
</dbReference>
<dbReference type="InterPro" id="IPR017871">
    <property type="entry name" value="ABC_transporter-like_CS"/>
</dbReference>
<evidence type="ECO:0000259" key="6">
    <source>
        <dbReference type="PROSITE" id="PS50893"/>
    </source>
</evidence>
<dbReference type="CDD" id="cd03255">
    <property type="entry name" value="ABC_MJ0796_LolCDE_FtsE"/>
    <property type="match status" value="1"/>
</dbReference>
<dbReference type="GO" id="GO:0005524">
    <property type="term" value="F:ATP binding"/>
    <property type="evidence" value="ECO:0007669"/>
    <property type="project" value="UniProtKB-KW"/>
</dbReference>
<dbReference type="SUPFAM" id="SSF51206">
    <property type="entry name" value="cAMP-binding domain-like"/>
    <property type="match status" value="1"/>
</dbReference>
<reference evidence="7 8" key="1">
    <citation type="submission" date="2017-07" db="EMBL/GenBank/DDBJ databases">
        <title>Genome sequencing and assembly of Paenibacillus rigui.</title>
        <authorList>
            <person name="Mayilraj S."/>
        </authorList>
    </citation>
    <scope>NUCLEOTIDE SEQUENCE [LARGE SCALE GENOMIC DNA]</scope>
    <source>
        <strain evidence="7 8">JCM 16352</strain>
    </source>
</reference>
<accession>A0A229UGP8</accession>
<dbReference type="InterPro" id="IPR018490">
    <property type="entry name" value="cNMP-bd_dom_sf"/>
</dbReference>
<dbReference type="PROSITE" id="PS50893">
    <property type="entry name" value="ABC_TRANSPORTER_2"/>
    <property type="match status" value="1"/>
</dbReference>
<gene>
    <name evidence="7" type="ORF">CF651_30220</name>
</gene>